<dbReference type="OrthoDB" id="9815425at2"/>
<reference evidence="5 6" key="1">
    <citation type="submission" date="2019-07" db="EMBL/GenBank/DDBJ databases">
        <title>Whole genome shotgun sequence of Sporosarcina luteola NBRC 105378.</title>
        <authorList>
            <person name="Hosoyama A."/>
            <person name="Uohara A."/>
            <person name="Ohji S."/>
            <person name="Ichikawa N."/>
        </authorList>
    </citation>
    <scope>NUCLEOTIDE SEQUENCE [LARGE SCALE GENOMIC DNA]</scope>
    <source>
        <strain evidence="5 6">NBRC 105378</strain>
    </source>
</reference>
<evidence type="ECO:0000259" key="4">
    <source>
        <dbReference type="Pfam" id="PF07859"/>
    </source>
</evidence>
<protein>
    <submittedName>
        <fullName evidence="5">Acetylhydrolase</fullName>
    </submittedName>
</protein>
<proteinExistence type="inferred from homology"/>
<accession>A0A511Z373</accession>
<comment type="caution">
    <text evidence="5">The sequence shown here is derived from an EMBL/GenBank/DDBJ whole genome shotgun (WGS) entry which is preliminary data.</text>
</comment>
<feature type="domain" description="Alpha/beta hydrolase fold-3" evidence="4">
    <location>
        <begin position="78"/>
        <end position="284"/>
    </location>
</feature>
<comment type="similarity">
    <text evidence="1">Belongs to the 'GDXG' lipolytic enzyme family.</text>
</comment>
<dbReference type="GO" id="GO:0016787">
    <property type="term" value="F:hydrolase activity"/>
    <property type="evidence" value="ECO:0007669"/>
    <property type="project" value="UniProtKB-KW"/>
</dbReference>
<evidence type="ECO:0000256" key="1">
    <source>
        <dbReference type="ARBA" id="ARBA00010515"/>
    </source>
</evidence>
<keyword evidence="2 5" id="KW-0378">Hydrolase</keyword>
<organism evidence="5 6">
    <name type="scientific">Sporosarcina luteola</name>
    <dbReference type="NCBI Taxonomy" id="582850"/>
    <lineage>
        <taxon>Bacteria</taxon>
        <taxon>Bacillati</taxon>
        <taxon>Bacillota</taxon>
        <taxon>Bacilli</taxon>
        <taxon>Bacillales</taxon>
        <taxon>Caryophanaceae</taxon>
        <taxon>Sporosarcina</taxon>
    </lineage>
</organism>
<feature type="compositionally biased region" description="Polar residues" evidence="3">
    <location>
        <begin position="11"/>
        <end position="21"/>
    </location>
</feature>
<feature type="region of interest" description="Disordered" evidence="3">
    <location>
        <begin position="1"/>
        <end position="21"/>
    </location>
</feature>
<dbReference type="AlphaFoldDB" id="A0A511Z373"/>
<dbReference type="PANTHER" id="PTHR48081">
    <property type="entry name" value="AB HYDROLASE SUPERFAMILY PROTEIN C4A8.06C"/>
    <property type="match status" value="1"/>
</dbReference>
<dbReference type="RefSeq" id="WP_147054393.1">
    <property type="nucleotide sequence ID" value="NZ_BJYL01000003.1"/>
</dbReference>
<dbReference type="FunFam" id="3.40.50.1820:FF:000089">
    <property type="entry name" value="Alpha/beta hydrolase"/>
    <property type="match status" value="1"/>
</dbReference>
<sequence>MLDPQVKKVLSRQTDSGTDSTETVTVAEARRVFSESRNNFKEIVKTVSSVKNLSIDSPYGKIPIRIYTPEGDGPFPVLVFFHGGGFVLGDLNATDNICKYFANGAECIVVSVDYRLAPEHRFPAAVDDAYFATQWVEKNAYTFKGDPLRIAVGGESAGGNLAAVVSLLARTNKTPALQFQLLIYPCVQFGMETQSMIDCGEKYNLTVSEMKWFGDHYFSDNIQMTNKLASPLLAENLEGLPPALVVTAEFDPLRDEGEQYADRLASFGVRVRKKCYPGMVHSFFNYSGEVDQSKIALDETVKELRNIFYSRLIES</sequence>
<dbReference type="Gene3D" id="3.40.50.1820">
    <property type="entry name" value="alpha/beta hydrolase"/>
    <property type="match status" value="1"/>
</dbReference>
<dbReference type="PANTHER" id="PTHR48081:SF8">
    <property type="entry name" value="ALPHA_BETA HYDROLASE FOLD-3 DOMAIN-CONTAINING PROTEIN-RELATED"/>
    <property type="match status" value="1"/>
</dbReference>
<evidence type="ECO:0000313" key="5">
    <source>
        <dbReference type="EMBL" id="GEN81891.1"/>
    </source>
</evidence>
<dbReference type="InterPro" id="IPR029058">
    <property type="entry name" value="AB_hydrolase_fold"/>
</dbReference>
<gene>
    <name evidence="5" type="ORF">SLU01_02030</name>
</gene>
<dbReference type="Proteomes" id="UP000321901">
    <property type="component" value="Unassembled WGS sequence"/>
</dbReference>
<keyword evidence="6" id="KW-1185">Reference proteome</keyword>
<dbReference type="SUPFAM" id="SSF53474">
    <property type="entry name" value="alpha/beta-Hydrolases"/>
    <property type="match status" value="1"/>
</dbReference>
<dbReference type="PROSITE" id="PS01173">
    <property type="entry name" value="LIPASE_GDXG_HIS"/>
    <property type="match status" value="1"/>
</dbReference>
<dbReference type="InterPro" id="IPR002168">
    <property type="entry name" value="Lipase_GDXG_HIS_AS"/>
</dbReference>
<dbReference type="EMBL" id="BJYL01000003">
    <property type="protein sequence ID" value="GEN81891.1"/>
    <property type="molecule type" value="Genomic_DNA"/>
</dbReference>
<evidence type="ECO:0000256" key="3">
    <source>
        <dbReference type="SAM" id="MobiDB-lite"/>
    </source>
</evidence>
<evidence type="ECO:0000313" key="6">
    <source>
        <dbReference type="Proteomes" id="UP000321901"/>
    </source>
</evidence>
<dbReference type="Pfam" id="PF07859">
    <property type="entry name" value="Abhydrolase_3"/>
    <property type="match status" value="1"/>
</dbReference>
<dbReference type="InterPro" id="IPR050300">
    <property type="entry name" value="GDXG_lipolytic_enzyme"/>
</dbReference>
<name>A0A511Z373_9BACL</name>
<evidence type="ECO:0000256" key="2">
    <source>
        <dbReference type="ARBA" id="ARBA00022801"/>
    </source>
</evidence>
<dbReference type="InterPro" id="IPR013094">
    <property type="entry name" value="AB_hydrolase_3"/>
</dbReference>